<dbReference type="GO" id="GO:0015031">
    <property type="term" value="P:protein transport"/>
    <property type="evidence" value="ECO:0007669"/>
    <property type="project" value="UniProtKB-KW"/>
</dbReference>
<evidence type="ECO:0000256" key="7">
    <source>
        <dbReference type="ARBA" id="ARBA00023157"/>
    </source>
</evidence>
<comment type="domain">
    <text evidence="8">The twin CX3C motif contains 4 conserved Cys residues that form 2 disulfide bonds in the mitochondrial intermembrane space.</text>
</comment>
<evidence type="ECO:0000256" key="2">
    <source>
        <dbReference type="ARBA" id="ARBA00022723"/>
    </source>
</evidence>
<feature type="domain" description="Tim10-like" evidence="9">
    <location>
        <begin position="25"/>
        <end position="74"/>
    </location>
</feature>
<keyword evidence="2" id="KW-0479">Metal-binding</keyword>
<sequence>MAAPPGMPADFSSPSTQMRLFKEYMIDFNRLAEQCFNDCIFDFTQRKMTPKEEKCEDNCVQKYFKVNQRLSKRFYEIHAVENPLDKASA</sequence>
<dbReference type="Pfam" id="PF02953">
    <property type="entry name" value="zf-Tim10_DDP"/>
    <property type="match status" value="1"/>
</dbReference>
<evidence type="ECO:0000259" key="9">
    <source>
        <dbReference type="Pfam" id="PF02953"/>
    </source>
</evidence>
<dbReference type="PANTHER" id="PTHR13172">
    <property type="entry name" value="MITOCHONDRIAL IMPORT INNER MEMBRANE TRANSLOCASE SUBUNIT TIM9B"/>
    <property type="match status" value="1"/>
</dbReference>
<organism evidence="10 11">
    <name type="scientific">Tetranychus urticae</name>
    <name type="common">Two-spotted spider mite</name>
    <dbReference type="NCBI Taxonomy" id="32264"/>
    <lineage>
        <taxon>Eukaryota</taxon>
        <taxon>Metazoa</taxon>
        <taxon>Ecdysozoa</taxon>
        <taxon>Arthropoda</taxon>
        <taxon>Chelicerata</taxon>
        <taxon>Arachnida</taxon>
        <taxon>Acari</taxon>
        <taxon>Acariformes</taxon>
        <taxon>Trombidiformes</taxon>
        <taxon>Prostigmata</taxon>
        <taxon>Eleutherengona</taxon>
        <taxon>Raphignathae</taxon>
        <taxon>Tetranychoidea</taxon>
        <taxon>Tetranychidae</taxon>
        <taxon>Tetranychus</taxon>
    </lineage>
</organism>
<comment type="subcellular location">
    <subcellularLocation>
        <location evidence="8">Mitochondrion inner membrane</location>
        <topology evidence="8">Peripheral membrane protein</topology>
        <orientation evidence="8">Intermembrane side</orientation>
    </subcellularLocation>
</comment>
<evidence type="ECO:0000256" key="4">
    <source>
        <dbReference type="ARBA" id="ARBA00022927"/>
    </source>
</evidence>
<evidence type="ECO:0000256" key="3">
    <source>
        <dbReference type="ARBA" id="ARBA00022833"/>
    </source>
</evidence>
<protein>
    <recommendedName>
        <fullName evidence="8">Mitochondrial import inner membrane translocase subunit</fullName>
    </recommendedName>
</protein>
<evidence type="ECO:0000256" key="8">
    <source>
        <dbReference type="RuleBase" id="RU367043"/>
    </source>
</evidence>
<dbReference type="HOGENOM" id="CLU_141397_3_3_1"/>
<dbReference type="GO" id="GO:0046872">
    <property type="term" value="F:metal ion binding"/>
    <property type="evidence" value="ECO:0007669"/>
    <property type="project" value="UniProtKB-KW"/>
</dbReference>
<dbReference type="EMBL" id="CAEY01002010">
    <property type="status" value="NOT_ANNOTATED_CDS"/>
    <property type="molecule type" value="Genomic_DNA"/>
</dbReference>
<dbReference type="SUPFAM" id="SSF144122">
    <property type="entry name" value="Tim10-like"/>
    <property type="match status" value="1"/>
</dbReference>
<comment type="subunit">
    <text evidence="8">Heterohexamer.</text>
</comment>
<keyword evidence="7 8" id="KW-1015">Disulfide bond</keyword>
<proteinExistence type="inferred from homology"/>
<keyword evidence="5 8" id="KW-0811">Translocation</keyword>
<reference evidence="10" key="2">
    <citation type="submission" date="2015-06" db="UniProtKB">
        <authorList>
            <consortium name="EnsemblMetazoa"/>
        </authorList>
    </citation>
    <scope>IDENTIFICATION</scope>
</reference>
<keyword evidence="1 8" id="KW-0813">Transport</keyword>
<dbReference type="GO" id="GO:0005743">
    <property type="term" value="C:mitochondrial inner membrane"/>
    <property type="evidence" value="ECO:0007669"/>
    <property type="project" value="UniProtKB-SubCell"/>
</dbReference>
<dbReference type="InterPro" id="IPR004217">
    <property type="entry name" value="Tim10-like"/>
</dbReference>
<dbReference type="InterPro" id="IPR050673">
    <property type="entry name" value="Mito_inner_translocase_sub"/>
</dbReference>
<dbReference type="EnsemblMetazoa" id="tetur09g01900.1">
    <property type="protein sequence ID" value="tetur09g01900.1"/>
    <property type="gene ID" value="tetur09g01900"/>
</dbReference>
<keyword evidence="4 8" id="KW-0653">Protein transport</keyword>
<dbReference type="AlphaFoldDB" id="T1KD72"/>
<keyword evidence="8" id="KW-0143">Chaperone</keyword>
<evidence type="ECO:0000256" key="1">
    <source>
        <dbReference type="ARBA" id="ARBA00022448"/>
    </source>
</evidence>
<keyword evidence="11" id="KW-1185">Reference proteome</keyword>
<dbReference type="InterPro" id="IPR035427">
    <property type="entry name" value="Tim10-like_dom_sf"/>
</dbReference>
<evidence type="ECO:0000256" key="5">
    <source>
        <dbReference type="ARBA" id="ARBA00023010"/>
    </source>
</evidence>
<name>T1KD72_TETUR</name>
<comment type="similarity">
    <text evidence="8">Belongs to the small Tim family.</text>
</comment>
<comment type="function">
    <text evidence="8">Mitochondrial intermembrane chaperone that participates in the import and insertion of some multi-pass transmembrane proteins into the mitochondrial inner membrane. Also required for the transfer of beta-barrel precursors from the TOM complex to the sorting and assembly machinery (SAM complex) of the outer membrane. Acts as a chaperone-like protein that protects the hydrophobic precursors from aggregation and guide them through the mitochondrial intermembrane space.</text>
</comment>
<reference evidence="11" key="1">
    <citation type="submission" date="2011-08" db="EMBL/GenBank/DDBJ databases">
        <authorList>
            <person name="Rombauts S."/>
        </authorList>
    </citation>
    <scope>NUCLEOTIDE SEQUENCE</scope>
    <source>
        <strain evidence="11">London</strain>
    </source>
</reference>
<dbReference type="Gene3D" id="1.10.287.810">
    <property type="entry name" value="Mitochondrial import inner membrane translocase subunit tim13 like domains"/>
    <property type="match status" value="1"/>
</dbReference>
<keyword evidence="8" id="KW-0472">Membrane</keyword>
<dbReference type="eggNOG" id="KOG3479">
    <property type="taxonomic scope" value="Eukaryota"/>
</dbReference>
<dbReference type="Proteomes" id="UP000015104">
    <property type="component" value="Unassembled WGS sequence"/>
</dbReference>
<dbReference type="STRING" id="32264.T1KD72"/>
<keyword evidence="6 8" id="KW-0496">Mitochondrion</keyword>
<evidence type="ECO:0000313" key="10">
    <source>
        <dbReference type="EnsemblMetazoa" id="tetur09g01900.1"/>
    </source>
</evidence>
<keyword evidence="3" id="KW-0862">Zinc</keyword>
<evidence type="ECO:0000313" key="11">
    <source>
        <dbReference type="Proteomes" id="UP000015104"/>
    </source>
</evidence>
<evidence type="ECO:0000256" key="6">
    <source>
        <dbReference type="ARBA" id="ARBA00023128"/>
    </source>
</evidence>
<accession>T1KD72</accession>
<keyword evidence="8" id="KW-0999">Mitochondrion inner membrane</keyword>